<organism evidence="5 6">
    <name type="scientific">Tanacetum coccineum</name>
    <dbReference type="NCBI Taxonomy" id="301880"/>
    <lineage>
        <taxon>Eukaryota</taxon>
        <taxon>Viridiplantae</taxon>
        <taxon>Streptophyta</taxon>
        <taxon>Embryophyta</taxon>
        <taxon>Tracheophyta</taxon>
        <taxon>Spermatophyta</taxon>
        <taxon>Magnoliopsida</taxon>
        <taxon>eudicotyledons</taxon>
        <taxon>Gunneridae</taxon>
        <taxon>Pentapetalae</taxon>
        <taxon>asterids</taxon>
        <taxon>campanulids</taxon>
        <taxon>Asterales</taxon>
        <taxon>Asteraceae</taxon>
        <taxon>Asteroideae</taxon>
        <taxon>Anthemideae</taxon>
        <taxon>Anthemidinae</taxon>
        <taxon>Tanacetum</taxon>
    </lineage>
</organism>
<dbReference type="InterPro" id="IPR036390">
    <property type="entry name" value="WH_DNA-bd_sf"/>
</dbReference>
<evidence type="ECO:0000256" key="2">
    <source>
        <dbReference type="ARBA" id="ARBA00022737"/>
    </source>
</evidence>
<keyword evidence="1" id="KW-0433">Leucine-rich repeat</keyword>
<dbReference type="Pfam" id="PF23282">
    <property type="entry name" value="WHD_ROQ1"/>
    <property type="match status" value="1"/>
</dbReference>
<sequence>MVDTISSTLFSLIKNNVNEDLVGMKTRLQDLKAQLDIGSGGVRMVGIWGVGGGGKTTLASSVYHEISFLFEGCCFLGDIREQSVKYGLEKLQEKILCGVLKQKQVEVDGVEEGKLMIGSRLWHKKVLIVLDDVNHLNHLNALAGSRDWFGDGSRILITTRDSHILNVHRVDVIHHISLFNNEEGIELFCKHAHQDYPPKEGYERLSKDVVSYASGLPLALKVLGSFLCDKDMNEWRSALARLKEIPDTNIVEKLKISYDGLTREEKELFLDITCFFRGEKKNYAIEILDACGLHPVIGIKVLIEKALITISDGMFSMHDLIQELGRYIVRGENPRTPEKHSRVWQVEEVLSICAMDPTTVMVELYLHHM</sequence>
<name>A0ABQ5D311_9ASTR</name>
<evidence type="ECO:0000256" key="1">
    <source>
        <dbReference type="ARBA" id="ARBA00022614"/>
    </source>
</evidence>
<comment type="caution">
    <text evidence="5">The sequence shown here is derived from an EMBL/GenBank/DDBJ whole genome shotgun (WGS) entry which is preliminary data.</text>
</comment>
<dbReference type="InterPro" id="IPR042197">
    <property type="entry name" value="Apaf_helical"/>
</dbReference>
<dbReference type="InterPro" id="IPR058192">
    <property type="entry name" value="WHD_ROQ1-like"/>
</dbReference>
<proteinExistence type="predicted"/>
<dbReference type="Proteomes" id="UP001151760">
    <property type="component" value="Unassembled WGS sequence"/>
</dbReference>
<dbReference type="PANTHER" id="PTHR11017">
    <property type="entry name" value="LEUCINE-RICH REPEAT-CONTAINING PROTEIN"/>
    <property type="match status" value="1"/>
</dbReference>
<evidence type="ECO:0000313" key="5">
    <source>
        <dbReference type="EMBL" id="GJT33265.1"/>
    </source>
</evidence>
<dbReference type="EMBL" id="BQNB010014865">
    <property type="protein sequence ID" value="GJT33265.1"/>
    <property type="molecule type" value="Genomic_DNA"/>
</dbReference>
<dbReference type="InterPro" id="IPR027417">
    <property type="entry name" value="P-loop_NTPase"/>
</dbReference>
<gene>
    <name evidence="5" type="ORF">Tco_0923684</name>
</gene>
<feature type="domain" description="Disease resistance protein Roq1-like winged-helix" evidence="4">
    <location>
        <begin position="264"/>
        <end position="331"/>
    </location>
</feature>
<dbReference type="SUPFAM" id="SSF52540">
    <property type="entry name" value="P-loop containing nucleoside triphosphate hydrolases"/>
    <property type="match status" value="1"/>
</dbReference>
<evidence type="ECO:0000259" key="4">
    <source>
        <dbReference type="Pfam" id="PF23282"/>
    </source>
</evidence>
<keyword evidence="6" id="KW-1185">Reference proteome</keyword>
<protein>
    <submittedName>
        <fullName evidence="5">TMV resistance protein N-like protein isoform X1</fullName>
    </submittedName>
</protein>
<reference evidence="5" key="1">
    <citation type="journal article" date="2022" name="Int. J. Mol. Sci.">
        <title>Draft Genome of Tanacetum Coccineum: Genomic Comparison of Closely Related Tanacetum-Family Plants.</title>
        <authorList>
            <person name="Yamashiro T."/>
            <person name="Shiraishi A."/>
            <person name="Nakayama K."/>
            <person name="Satake H."/>
        </authorList>
    </citation>
    <scope>NUCLEOTIDE SEQUENCE</scope>
</reference>
<dbReference type="Pfam" id="PF00931">
    <property type="entry name" value="NB-ARC"/>
    <property type="match status" value="1"/>
</dbReference>
<dbReference type="PANTHER" id="PTHR11017:SF271">
    <property type="entry name" value="DISEASE RESISTANCE PROTEIN (TIR-NBS-LRR CLASS) FAMILY"/>
    <property type="match status" value="1"/>
</dbReference>
<keyword evidence="2" id="KW-0677">Repeat</keyword>
<dbReference type="InterPro" id="IPR002182">
    <property type="entry name" value="NB-ARC"/>
</dbReference>
<dbReference type="SUPFAM" id="SSF46785">
    <property type="entry name" value="Winged helix' DNA-binding domain"/>
    <property type="match status" value="1"/>
</dbReference>
<feature type="domain" description="NB-ARC" evidence="3">
    <location>
        <begin position="27"/>
        <end position="194"/>
    </location>
</feature>
<accession>A0ABQ5D311</accession>
<dbReference type="Gene3D" id="1.10.8.430">
    <property type="entry name" value="Helical domain of apoptotic protease-activating factors"/>
    <property type="match status" value="1"/>
</dbReference>
<dbReference type="InterPro" id="IPR044974">
    <property type="entry name" value="Disease_R_plants"/>
</dbReference>
<dbReference type="PRINTS" id="PR00364">
    <property type="entry name" value="DISEASERSIST"/>
</dbReference>
<dbReference type="Gene3D" id="3.40.50.300">
    <property type="entry name" value="P-loop containing nucleotide triphosphate hydrolases"/>
    <property type="match status" value="1"/>
</dbReference>
<reference evidence="5" key="2">
    <citation type="submission" date="2022-01" db="EMBL/GenBank/DDBJ databases">
        <authorList>
            <person name="Yamashiro T."/>
            <person name="Shiraishi A."/>
            <person name="Satake H."/>
            <person name="Nakayama K."/>
        </authorList>
    </citation>
    <scope>NUCLEOTIDE SEQUENCE</scope>
</reference>
<evidence type="ECO:0000259" key="3">
    <source>
        <dbReference type="Pfam" id="PF00931"/>
    </source>
</evidence>
<evidence type="ECO:0000313" key="6">
    <source>
        <dbReference type="Proteomes" id="UP001151760"/>
    </source>
</evidence>